<evidence type="ECO:0000313" key="10">
    <source>
        <dbReference type="Proteomes" id="UP000277811"/>
    </source>
</evidence>
<comment type="subcellular location">
    <subcellularLocation>
        <location evidence="1">Cell membrane</location>
        <topology evidence="1">Multi-pass membrane protein</topology>
    </subcellularLocation>
</comment>
<dbReference type="GO" id="GO:0005886">
    <property type="term" value="C:plasma membrane"/>
    <property type="evidence" value="ECO:0007669"/>
    <property type="project" value="UniProtKB-SubCell"/>
</dbReference>
<evidence type="ECO:0000259" key="8">
    <source>
        <dbReference type="Pfam" id="PF00892"/>
    </source>
</evidence>
<comment type="similarity">
    <text evidence="2">Belongs to the EamA transporter family.</text>
</comment>
<evidence type="ECO:0000256" key="3">
    <source>
        <dbReference type="ARBA" id="ARBA00022475"/>
    </source>
</evidence>
<keyword evidence="10" id="KW-1185">Reference proteome</keyword>
<dbReference type="EMBL" id="UPPP01000053">
    <property type="protein sequence ID" value="VBB05175.1"/>
    <property type="molecule type" value="Genomic_DNA"/>
</dbReference>
<reference evidence="9 10" key="1">
    <citation type="submission" date="2018-06" db="EMBL/GenBank/DDBJ databases">
        <authorList>
            <person name="Strepis N."/>
        </authorList>
    </citation>
    <scope>NUCLEOTIDE SEQUENCE [LARGE SCALE GENOMIC DNA]</scope>
    <source>
        <strain evidence="9">LUCI</strain>
    </source>
</reference>
<feature type="transmembrane region" description="Helical" evidence="7">
    <location>
        <begin position="12"/>
        <end position="31"/>
    </location>
</feature>
<dbReference type="AlphaFoldDB" id="A0A498R1Y6"/>
<feature type="transmembrane region" description="Helical" evidence="7">
    <location>
        <begin position="224"/>
        <end position="241"/>
    </location>
</feature>
<protein>
    <recommendedName>
        <fullName evidence="8">EamA domain-containing protein</fullName>
    </recommendedName>
</protein>
<keyword evidence="6 7" id="KW-0472">Membrane</keyword>
<feature type="transmembrane region" description="Helical" evidence="7">
    <location>
        <begin position="99"/>
        <end position="118"/>
    </location>
</feature>
<sequence length="291" mass="30779">MIKYLLRFFPPLALAPIRLSLAAGLLLPVVWRQYGFYRLSGKEWLFVAGVAFFSIFVHQIVLSLGVAATSGTHAVLILGLNPLLTTVLASYLMKEAFTWAKGAGIALGFSGVALVVYGNAQGTATPAGDLLILVAMIVFVIGSLFVKKSTVSVPPLVVTAYSHALASIGLVLLGIMMNPVWTYGNAAGFGSVAVLLFSSLVNTALGALWWNMGIQQVGASTTSLFQNVSPIVGVFASAVWLNEQLNWHHIAALCLVVMAVSLGTGVASNLNFPSRFKPAAATKPTFRTPNL</sequence>
<dbReference type="Pfam" id="PF00892">
    <property type="entry name" value="EamA"/>
    <property type="match status" value="2"/>
</dbReference>
<evidence type="ECO:0000256" key="4">
    <source>
        <dbReference type="ARBA" id="ARBA00022692"/>
    </source>
</evidence>
<evidence type="ECO:0000256" key="6">
    <source>
        <dbReference type="ARBA" id="ARBA00023136"/>
    </source>
</evidence>
<feature type="transmembrane region" description="Helical" evidence="7">
    <location>
        <begin position="189"/>
        <end position="212"/>
    </location>
</feature>
<evidence type="ECO:0000313" key="9">
    <source>
        <dbReference type="EMBL" id="VBB05175.1"/>
    </source>
</evidence>
<feature type="transmembrane region" description="Helical" evidence="7">
    <location>
        <begin position="247"/>
        <end position="267"/>
    </location>
</feature>
<keyword evidence="5 7" id="KW-1133">Transmembrane helix</keyword>
<feature type="transmembrane region" description="Helical" evidence="7">
    <location>
        <begin position="158"/>
        <end position="177"/>
    </location>
</feature>
<keyword evidence="3" id="KW-1003">Cell membrane</keyword>
<dbReference type="Proteomes" id="UP000277811">
    <property type="component" value="Unassembled WGS sequence"/>
</dbReference>
<evidence type="ECO:0000256" key="5">
    <source>
        <dbReference type="ARBA" id="ARBA00022989"/>
    </source>
</evidence>
<dbReference type="PANTHER" id="PTHR32322:SF18">
    <property type="entry name" value="S-ADENOSYLMETHIONINE_S-ADENOSYLHOMOCYSTEINE TRANSPORTER"/>
    <property type="match status" value="1"/>
</dbReference>
<feature type="transmembrane region" description="Helical" evidence="7">
    <location>
        <begin position="74"/>
        <end position="92"/>
    </location>
</feature>
<dbReference type="InterPro" id="IPR037185">
    <property type="entry name" value="EmrE-like"/>
</dbReference>
<feature type="domain" description="EamA" evidence="8">
    <location>
        <begin position="128"/>
        <end position="262"/>
    </location>
</feature>
<dbReference type="InterPro" id="IPR050638">
    <property type="entry name" value="AA-Vitamin_Transporters"/>
</dbReference>
<name>A0A498R1Y6_9FIRM</name>
<keyword evidence="4 7" id="KW-0812">Transmembrane</keyword>
<proteinExistence type="inferred from homology"/>
<evidence type="ECO:0000256" key="1">
    <source>
        <dbReference type="ARBA" id="ARBA00004651"/>
    </source>
</evidence>
<accession>A0A498R1Y6</accession>
<dbReference type="SUPFAM" id="SSF103481">
    <property type="entry name" value="Multidrug resistance efflux transporter EmrE"/>
    <property type="match status" value="2"/>
</dbReference>
<gene>
    <name evidence="9" type="ORF">LUCI_0382</name>
</gene>
<feature type="transmembrane region" description="Helical" evidence="7">
    <location>
        <begin position="43"/>
        <end position="68"/>
    </location>
</feature>
<evidence type="ECO:0000256" key="7">
    <source>
        <dbReference type="SAM" id="Phobius"/>
    </source>
</evidence>
<feature type="domain" description="EamA" evidence="8">
    <location>
        <begin position="2"/>
        <end position="116"/>
    </location>
</feature>
<organism evidence="9 10">
    <name type="scientific">Lucifera butyrica</name>
    <dbReference type="NCBI Taxonomy" id="1351585"/>
    <lineage>
        <taxon>Bacteria</taxon>
        <taxon>Bacillati</taxon>
        <taxon>Bacillota</taxon>
        <taxon>Negativicutes</taxon>
        <taxon>Veillonellales</taxon>
        <taxon>Veillonellaceae</taxon>
        <taxon>Lucifera</taxon>
    </lineage>
</organism>
<dbReference type="InterPro" id="IPR000620">
    <property type="entry name" value="EamA_dom"/>
</dbReference>
<dbReference type="PANTHER" id="PTHR32322">
    <property type="entry name" value="INNER MEMBRANE TRANSPORTER"/>
    <property type="match status" value="1"/>
</dbReference>
<evidence type="ECO:0000256" key="2">
    <source>
        <dbReference type="ARBA" id="ARBA00007362"/>
    </source>
</evidence>
<feature type="transmembrane region" description="Helical" evidence="7">
    <location>
        <begin position="130"/>
        <end position="146"/>
    </location>
</feature>